<dbReference type="GO" id="GO:0006790">
    <property type="term" value="P:sulfur compound metabolic process"/>
    <property type="evidence" value="ECO:0007669"/>
    <property type="project" value="TreeGrafter"/>
</dbReference>
<gene>
    <name evidence="3" type="ORF">IQ235_10165</name>
</gene>
<evidence type="ECO:0000313" key="3">
    <source>
        <dbReference type="EMBL" id="MBE9041142.1"/>
    </source>
</evidence>
<evidence type="ECO:0000313" key="4">
    <source>
        <dbReference type="Proteomes" id="UP000621799"/>
    </source>
</evidence>
<dbReference type="SUPFAM" id="SSF52540">
    <property type="entry name" value="P-loop containing nucleoside triphosphate hydrolases"/>
    <property type="match status" value="1"/>
</dbReference>
<dbReference type="GO" id="GO:0001517">
    <property type="term" value="F:N-acetylglucosamine 6-O-sulfotransferase activity"/>
    <property type="evidence" value="ECO:0007669"/>
    <property type="project" value="TreeGrafter"/>
</dbReference>
<dbReference type="PANTHER" id="PTHR10704">
    <property type="entry name" value="CARBOHYDRATE SULFOTRANSFERASE"/>
    <property type="match status" value="1"/>
</dbReference>
<sequence>MLKANSDRQNDDQPITTASQTNRSKLNTVLLLGRGRSGTTWLAQMMNSYEHCSYKHEPFLRKKSTDYNTWLQQIESGDAKSLRSEYEAICRRAYHGVDMPPFPPKSFRNQNGQLLHLLYGLGKRVDAIKPLYEWYGKMPLTERTPVLIKDVNFPNHLLPRLCEAIEPYMLAVARNPFANIASYLKGVELSLFGQSQKAKVESVRQLLESPNGERFSQYLDRLDGMSLAQFEALTWRIGVEPLVEFARSYDRGLVVVYDDVCLDPHGKIAEIFDFVGWEVGQSTRDFIDRSISGEKSSANSDKAYYSVYRDPRQSMSKWKTQLTDEQVADIASVIRESPLTDLWPDMPL</sequence>
<dbReference type="RefSeq" id="WP_264321369.1">
    <property type="nucleotide sequence ID" value="NZ_JADEXN010000156.1"/>
</dbReference>
<accession>A0A928VVS2</accession>
<dbReference type="InterPro" id="IPR051135">
    <property type="entry name" value="Gal/GlcNAc/GalNAc_ST"/>
</dbReference>
<dbReference type="EMBL" id="JADEXN010000156">
    <property type="protein sequence ID" value="MBE9041142.1"/>
    <property type="molecule type" value="Genomic_DNA"/>
</dbReference>
<feature type="domain" description="Sulfotransferase" evidence="2">
    <location>
        <begin position="28"/>
        <end position="336"/>
    </location>
</feature>
<proteinExistence type="predicted"/>
<dbReference type="Proteomes" id="UP000621799">
    <property type="component" value="Unassembled WGS sequence"/>
</dbReference>
<evidence type="ECO:0000256" key="1">
    <source>
        <dbReference type="SAM" id="MobiDB-lite"/>
    </source>
</evidence>
<dbReference type="Pfam" id="PF00685">
    <property type="entry name" value="Sulfotransfer_1"/>
    <property type="match status" value="1"/>
</dbReference>
<name>A0A928VVS2_9CYAN</name>
<dbReference type="InterPro" id="IPR000863">
    <property type="entry name" value="Sulfotransferase_dom"/>
</dbReference>
<keyword evidence="4" id="KW-1185">Reference proteome</keyword>
<evidence type="ECO:0000259" key="2">
    <source>
        <dbReference type="Pfam" id="PF00685"/>
    </source>
</evidence>
<protein>
    <submittedName>
        <fullName evidence="3">Sulfotransferase domain-containing protein</fullName>
    </submittedName>
</protein>
<dbReference type="GO" id="GO:0006044">
    <property type="term" value="P:N-acetylglucosamine metabolic process"/>
    <property type="evidence" value="ECO:0007669"/>
    <property type="project" value="TreeGrafter"/>
</dbReference>
<comment type="caution">
    <text evidence="3">The sequence shown here is derived from an EMBL/GenBank/DDBJ whole genome shotgun (WGS) entry which is preliminary data.</text>
</comment>
<dbReference type="Gene3D" id="3.40.50.300">
    <property type="entry name" value="P-loop containing nucleotide triphosphate hydrolases"/>
    <property type="match status" value="1"/>
</dbReference>
<dbReference type="InterPro" id="IPR027417">
    <property type="entry name" value="P-loop_NTPase"/>
</dbReference>
<reference evidence="3" key="1">
    <citation type="submission" date="2020-10" db="EMBL/GenBank/DDBJ databases">
        <authorList>
            <person name="Castelo-Branco R."/>
            <person name="Eusebio N."/>
            <person name="Adriana R."/>
            <person name="Vieira A."/>
            <person name="Brugerolle De Fraissinette N."/>
            <person name="Rezende De Castro R."/>
            <person name="Schneider M.P."/>
            <person name="Vasconcelos V."/>
            <person name="Leao P.N."/>
        </authorList>
    </citation>
    <scope>NUCLEOTIDE SEQUENCE</scope>
    <source>
        <strain evidence="3">LEGE 11467</strain>
    </source>
</reference>
<dbReference type="AlphaFoldDB" id="A0A928VVS2"/>
<dbReference type="PANTHER" id="PTHR10704:SF44">
    <property type="entry name" value="LD35051P-RELATED"/>
    <property type="match status" value="1"/>
</dbReference>
<organism evidence="3 4">
    <name type="scientific">Zarconia navalis LEGE 11467</name>
    <dbReference type="NCBI Taxonomy" id="1828826"/>
    <lineage>
        <taxon>Bacteria</taxon>
        <taxon>Bacillati</taxon>
        <taxon>Cyanobacteriota</taxon>
        <taxon>Cyanophyceae</taxon>
        <taxon>Oscillatoriophycideae</taxon>
        <taxon>Oscillatoriales</taxon>
        <taxon>Oscillatoriales incertae sedis</taxon>
        <taxon>Zarconia</taxon>
        <taxon>Zarconia navalis</taxon>
    </lineage>
</organism>
<feature type="region of interest" description="Disordered" evidence="1">
    <location>
        <begin position="1"/>
        <end position="20"/>
    </location>
</feature>
<feature type="compositionally biased region" description="Basic and acidic residues" evidence="1">
    <location>
        <begin position="1"/>
        <end position="11"/>
    </location>
</feature>